<keyword evidence="2" id="KW-0677">Repeat</keyword>
<protein>
    <submittedName>
        <fullName evidence="4">Uncharacterized protein</fullName>
    </submittedName>
</protein>
<reference evidence="4" key="1">
    <citation type="submission" date="2023-10" db="EMBL/GenBank/DDBJ databases">
        <title>Genome assemblies of two species of porcelain crab, Petrolisthes cinctipes and Petrolisthes manimaculis (Anomura: Porcellanidae).</title>
        <authorList>
            <person name="Angst P."/>
        </authorList>
    </citation>
    <scope>NUCLEOTIDE SEQUENCE</scope>
    <source>
        <strain evidence="4">PB745_01</strain>
        <tissue evidence="4">Gill</tissue>
    </source>
</reference>
<sequence length="179" mass="19956">MPNLVLYIHTASQPDENPTWQTSEQPSNQPDRVSSRIDNDFILPLPLTLHVPQPTTPVASEPNIINDGPHLPTISTEQPSISTIQHINQPFNPSTNHPTHQPTHQPTIQPINQPTIQPINQPTIQPINQPINQPSNPSTNPSTNHPTHQPTHQPTIQPIDQPSRPPQTPIPQMMARHSR</sequence>
<feature type="compositionally biased region" description="Polar residues" evidence="3">
    <location>
        <begin position="10"/>
        <end position="32"/>
    </location>
</feature>
<gene>
    <name evidence="4" type="ORF">Pcinc_035433</name>
</gene>
<name>A0AAE1BWZ5_PETCI</name>
<feature type="compositionally biased region" description="Polar residues" evidence="3">
    <location>
        <begin position="148"/>
        <end position="160"/>
    </location>
</feature>
<evidence type="ECO:0000313" key="4">
    <source>
        <dbReference type="EMBL" id="KAK3858380.1"/>
    </source>
</evidence>
<feature type="compositionally biased region" description="Low complexity" evidence="3">
    <location>
        <begin position="92"/>
        <end position="147"/>
    </location>
</feature>
<dbReference type="Pfam" id="PF04886">
    <property type="entry name" value="PT"/>
    <property type="match status" value="1"/>
</dbReference>
<evidence type="ECO:0000256" key="2">
    <source>
        <dbReference type="ARBA" id="ARBA00022737"/>
    </source>
</evidence>
<evidence type="ECO:0000313" key="5">
    <source>
        <dbReference type="Proteomes" id="UP001286313"/>
    </source>
</evidence>
<dbReference type="PANTHER" id="PTHR36489:SF1">
    <property type="entry name" value="G-PROTEIN COUPLED RECEPTORS FAMILY 1 PROFILE DOMAIN-CONTAINING PROTEIN"/>
    <property type="match status" value="1"/>
</dbReference>
<dbReference type="Proteomes" id="UP001286313">
    <property type="component" value="Unassembled WGS sequence"/>
</dbReference>
<dbReference type="EMBL" id="JAWQEG010005328">
    <property type="protein sequence ID" value="KAK3858380.1"/>
    <property type="molecule type" value="Genomic_DNA"/>
</dbReference>
<feature type="region of interest" description="Disordered" evidence="3">
    <location>
        <begin position="9"/>
        <end position="36"/>
    </location>
</feature>
<dbReference type="InterPro" id="IPR006970">
    <property type="entry name" value="PT"/>
</dbReference>
<proteinExistence type="predicted"/>
<keyword evidence="1" id="KW-0732">Signal</keyword>
<evidence type="ECO:0000256" key="3">
    <source>
        <dbReference type="SAM" id="MobiDB-lite"/>
    </source>
</evidence>
<organism evidence="4 5">
    <name type="scientific">Petrolisthes cinctipes</name>
    <name type="common">Flat porcelain crab</name>
    <dbReference type="NCBI Taxonomy" id="88211"/>
    <lineage>
        <taxon>Eukaryota</taxon>
        <taxon>Metazoa</taxon>
        <taxon>Ecdysozoa</taxon>
        <taxon>Arthropoda</taxon>
        <taxon>Crustacea</taxon>
        <taxon>Multicrustacea</taxon>
        <taxon>Malacostraca</taxon>
        <taxon>Eumalacostraca</taxon>
        <taxon>Eucarida</taxon>
        <taxon>Decapoda</taxon>
        <taxon>Pleocyemata</taxon>
        <taxon>Anomura</taxon>
        <taxon>Galatheoidea</taxon>
        <taxon>Porcellanidae</taxon>
        <taxon>Petrolisthes</taxon>
    </lineage>
</organism>
<feature type="compositionally biased region" description="Polar residues" evidence="3">
    <location>
        <begin position="73"/>
        <end position="91"/>
    </location>
</feature>
<feature type="region of interest" description="Disordered" evidence="3">
    <location>
        <begin position="53"/>
        <end position="179"/>
    </location>
</feature>
<dbReference type="PANTHER" id="PTHR36489">
    <property type="entry name" value="PROTEIN-COUPLED RECEPTOR GPR1, PUTATIVE-RELATED"/>
    <property type="match status" value="1"/>
</dbReference>
<comment type="caution">
    <text evidence="4">The sequence shown here is derived from an EMBL/GenBank/DDBJ whole genome shotgun (WGS) entry which is preliminary data.</text>
</comment>
<keyword evidence="5" id="KW-1185">Reference proteome</keyword>
<evidence type="ECO:0000256" key="1">
    <source>
        <dbReference type="ARBA" id="ARBA00022729"/>
    </source>
</evidence>
<accession>A0AAE1BWZ5</accession>
<dbReference type="AlphaFoldDB" id="A0AAE1BWZ5"/>